<evidence type="ECO:0000313" key="3">
    <source>
        <dbReference type="Proteomes" id="UP001201812"/>
    </source>
</evidence>
<feature type="region of interest" description="Disordered" evidence="1">
    <location>
        <begin position="221"/>
        <end position="253"/>
    </location>
</feature>
<sequence>MTKRQLGQCLFCGCVSNQAPNENSHSTAIQTQQDDEPYGTIPTSTSPYESSKEATKIVWCFNLRRNKADKALAKSGTVRNQIQNEARKKVPFSWRTRRKSSDIGPAYDYIDADSDGMDPVYSRVDENPTSNQRYDYPTFSTKERSRKQNIAEPLYTSASQIYSGGSEDPYSSIISEGKGRGGAYEESIYDTAGYARVNDPATRRSGHNVKDNIDALYAKINRSGNTSRRRSPQPSTSAACRPADSQAPNRTNTVPVRLRHTGTLPKLPTQVYPSTLATSENAYHVGDGESGSGSIVSGGSSQNPSYRYLTVRESVDVVRERLRLREQERANTSGNTESGDLFPIREHYYSTITNEYESVGGDSTANSLYGSVHAASANNTLSNRFPSSSINTLPGELSVNVSRFDHSSASNQTSAVPPKPPTSPIPNRIMPGDITISSKPSSNVHILRPIVLSPATDSLPTSRPPTSNETSFRRGDQLSSSLQSRPALQEFTNTFIPSCKTSSNPNLGRPPAVPGTNPPPIHNGPNRNSFPYDPRSAIKHGFQEQSPSFSNHAVASADRNSYTHRFLPTSPYANAVGAATTQTTISNGVGKAHKTKPDTAEIPTQTQLSKIPVPVGQSQSIANLRSRTPSPTVEVGTQTARKHTKKKVLDPLPSPVGKDYVSPVDLGRERAWPLWPSIATNNKDKDEENKTE</sequence>
<feature type="compositionally biased region" description="Polar residues" evidence="1">
    <location>
        <begin position="477"/>
        <end position="506"/>
    </location>
</feature>
<evidence type="ECO:0000256" key="1">
    <source>
        <dbReference type="SAM" id="MobiDB-lite"/>
    </source>
</evidence>
<organism evidence="2 3">
    <name type="scientific">Ditylenchus destructor</name>
    <dbReference type="NCBI Taxonomy" id="166010"/>
    <lineage>
        <taxon>Eukaryota</taxon>
        <taxon>Metazoa</taxon>
        <taxon>Ecdysozoa</taxon>
        <taxon>Nematoda</taxon>
        <taxon>Chromadorea</taxon>
        <taxon>Rhabditida</taxon>
        <taxon>Tylenchina</taxon>
        <taxon>Tylenchomorpha</taxon>
        <taxon>Sphaerularioidea</taxon>
        <taxon>Anguinidae</taxon>
        <taxon>Anguininae</taxon>
        <taxon>Ditylenchus</taxon>
    </lineage>
</organism>
<protein>
    <submittedName>
        <fullName evidence="2">Uncharacterized protein</fullName>
    </submittedName>
</protein>
<feature type="region of interest" description="Disordered" evidence="1">
    <location>
        <begin position="406"/>
        <end position="427"/>
    </location>
</feature>
<feature type="compositionally biased region" description="Pro residues" evidence="1">
    <location>
        <begin position="511"/>
        <end position="522"/>
    </location>
</feature>
<dbReference type="AlphaFoldDB" id="A0AAD4R2T9"/>
<feature type="compositionally biased region" description="Polar residues" evidence="1">
    <location>
        <begin position="455"/>
        <end position="470"/>
    </location>
</feature>
<name>A0AAD4R2T9_9BILA</name>
<proteinExistence type="predicted"/>
<feature type="region of interest" description="Disordered" evidence="1">
    <location>
        <begin position="455"/>
        <end position="531"/>
    </location>
</feature>
<feature type="compositionally biased region" description="Polar residues" evidence="1">
    <location>
        <begin position="22"/>
        <end position="32"/>
    </location>
</feature>
<evidence type="ECO:0000313" key="2">
    <source>
        <dbReference type="EMBL" id="KAI1712138.1"/>
    </source>
</evidence>
<reference evidence="2" key="1">
    <citation type="submission" date="2022-01" db="EMBL/GenBank/DDBJ databases">
        <title>Genome Sequence Resource for Two Populations of Ditylenchus destructor, the Migratory Endoparasitic Phytonematode.</title>
        <authorList>
            <person name="Zhang H."/>
            <person name="Lin R."/>
            <person name="Xie B."/>
        </authorList>
    </citation>
    <scope>NUCLEOTIDE SEQUENCE</scope>
    <source>
        <strain evidence="2">BazhouSP</strain>
    </source>
</reference>
<dbReference type="EMBL" id="JAKKPZ010000019">
    <property type="protein sequence ID" value="KAI1712138.1"/>
    <property type="molecule type" value="Genomic_DNA"/>
</dbReference>
<feature type="region of interest" description="Disordered" evidence="1">
    <location>
        <begin position="22"/>
        <end position="49"/>
    </location>
</feature>
<comment type="caution">
    <text evidence="2">The sequence shown here is derived from an EMBL/GenBank/DDBJ whole genome shotgun (WGS) entry which is preliminary data.</text>
</comment>
<accession>A0AAD4R2T9</accession>
<dbReference type="Proteomes" id="UP001201812">
    <property type="component" value="Unassembled WGS sequence"/>
</dbReference>
<gene>
    <name evidence="2" type="ORF">DdX_09680</name>
</gene>
<keyword evidence="3" id="KW-1185">Reference proteome</keyword>